<dbReference type="InterPro" id="IPR008930">
    <property type="entry name" value="Terpenoid_cyclase/PrenylTrfase"/>
</dbReference>
<sequence length="366" mass="42524">MRSERFLNVELRCIEDNQLRQLYVVVEAHYNIKMCSLVMQMAFPSNSTKRSHNSDNKSSKLSTNRISNACHRLRCSLQLNADQLPAAERRSGNYSPSRWDVDYIQSLHSDYKEERHRKRASYASEEDGGERNHPIRRLELIDELQRLGLSQHLQNEFKEILNSIYLDTTHDKSNMDLYSTALAFKLLRQHGYQVGQDVFDSFKNEEGEFKQSLIDDTRGMLQLYEASFLLTEVSSIRYSLDIPIHWRIERLNTSVWIDSYKKNPDMNPTVLELAILDSNIVQAQYQEELKQVLQSSRRSNWKDKRVSKQRRGWSSSHWLAPNTGDEHDRTEVGEGVEGRVDGGFEAVETGERGCVEGSLRSRDEDD</sequence>
<dbReference type="AlphaFoldDB" id="A0A8X9A241"/>
<dbReference type="PANTHER" id="PTHR31225">
    <property type="entry name" value="OS04G0344100 PROTEIN-RELATED"/>
    <property type="match status" value="1"/>
</dbReference>
<dbReference type="GO" id="GO:0010333">
    <property type="term" value="F:terpene synthase activity"/>
    <property type="evidence" value="ECO:0007669"/>
    <property type="project" value="InterPro"/>
</dbReference>
<reference evidence="6" key="2">
    <citation type="submission" date="2020-08" db="EMBL/GenBank/DDBJ databases">
        <title>Plant Genome Project.</title>
        <authorList>
            <person name="Zhang R.-G."/>
        </authorList>
    </citation>
    <scope>NUCLEOTIDE SEQUENCE</scope>
    <source>
        <strain evidence="6">Huo1</strain>
        <tissue evidence="6">Leaf</tissue>
    </source>
</reference>
<evidence type="ECO:0000259" key="5">
    <source>
        <dbReference type="Pfam" id="PF01397"/>
    </source>
</evidence>
<reference evidence="6" key="1">
    <citation type="submission" date="2018-01" db="EMBL/GenBank/DDBJ databases">
        <authorList>
            <person name="Mao J.F."/>
        </authorList>
    </citation>
    <scope>NUCLEOTIDE SEQUENCE</scope>
    <source>
        <strain evidence="6">Huo1</strain>
        <tissue evidence="6">Leaf</tissue>
    </source>
</reference>
<keyword evidence="2" id="KW-0809">Transit peptide</keyword>
<proteinExistence type="predicted"/>
<keyword evidence="3" id="KW-0456">Lyase</keyword>
<keyword evidence="7" id="KW-1185">Reference proteome</keyword>
<accession>A0A8X9A241</accession>
<evidence type="ECO:0000313" key="6">
    <source>
        <dbReference type="EMBL" id="KAG6424991.1"/>
    </source>
</evidence>
<evidence type="ECO:0000256" key="1">
    <source>
        <dbReference type="ARBA" id="ARBA00022842"/>
    </source>
</evidence>
<evidence type="ECO:0000256" key="4">
    <source>
        <dbReference type="SAM" id="MobiDB-lite"/>
    </source>
</evidence>
<dbReference type="EMBL" id="PNBA02000005">
    <property type="protein sequence ID" value="KAG6424991.1"/>
    <property type="molecule type" value="Genomic_DNA"/>
</dbReference>
<protein>
    <recommendedName>
        <fullName evidence="5">Terpene synthase N-terminal domain-containing protein</fullName>
    </recommendedName>
</protein>
<feature type="region of interest" description="Disordered" evidence="4">
    <location>
        <begin position="303"/>
        <end position="345"/>
    </location>
</feature>
<keyword evidence="1" id="KW-0460">Magnesium</keyword>
<dbReference type="Proteomes" id="UP000298416">
    <property type="component" value="Unassembled WGS sequence"/>
</dbReference>
<dbReference type="PANTHER" id="PTHR31225:SF9">
    <property type="entry name" value="TERPENE SYNTHASE 10"/>
    <property type="match status" value="1"/>
</dbReference>
<comment type="caution">
    <text evidence="6">The sequence shown here is derived from an EMBL/GenBank/DDBJ whole genome shotgun (WGS) entry which is preliminary data.</text>
</comment>
<evidence type="ECO:0000256" key="3">
    <source>
        <dbReference type="ARBA" id="ARBA00023239"/>
    </source>
</evidence>
<dbReference type="GO" id="GO:0016114">
    <property type="term" value="P:terpenoid biosynthetic process"/>
    <property type="evidence" value="ECO:0007669"/>
    <property type="project" value="InterPro"/>
</dbReference>
<dbReference type="Gene3D" id="1.50.10.130">
    <property type="entry name" value="Terpene synthase, N-terminal domain"/>
    <property type="match status" value="2"/>
</dbReference>
<dbReference type="InterPro" id="IPR008949">
    <property type="entry name" value="Isoprenoid_synthase_dom_sf"/>
</dbReference>
<dbReference type="InterPro" id="IPR036965">
    <property type="entry name" value="Terpene_synth_N_sf"/>
</dbReference>
<dbReference type="InterPro" id="IPR001906">
    <property type="entry name" value="Terpene_synth_N"/>
</dbReference>
<organism evidence="6">
    <name type="scientific">Salvia splendens</name>
    <name type="common">Scarlet sage</name>
    <dbReference type="NCBI Taxonomy" id="180675"/>
    <lineage>
        <taxon>Eukaryota</taxon>
        <taxon>Viridiplantae</taxon>
        <taxon>Streptophyta</taxon>
        <taxon>Embryophyta</taxon>
        <taxon>Tracheophyta</taxon>
        <taxon>Spermatophyta</taxon>
        <taxon>Magnoliopsida</taxon>
        <taxon>eudicotyledons</taxon>
        <taxon>Gunneridae</taxon>
        <taxon>Pentapetalae</taxon>
        <taxon>asterids</taxon>
        <taxon>lamiids</taxon>
        <taxon>Lamiales</taxon>
        <taxon>Lamiaceae</taxon>
        <taxon>Nepetoideae</taxon>
        <taxon>Mentheae</taxon>
        <taxon>Salviinae</taxon>
        <taxon>Salvia</taxon>
        <taxon>Salvia subgen. Calosphace</taxon>
        <taxon>core Calosphace</taxon>
    </lineage>
</organism>
<name>A0A8X9A241_SALSN</name>
<feature type="compositionally biased region" description="Basic and acidic residues" evidence="4">
    <location>
        <begin position="324"/>
        <end position="342"/>
    </location>
</feature>
<dbReference type="InterPro" id="IPR050148">
    <property type="entry name" value="Terpene_synthase-like"/>
</dbReference>
<feature type="domain" description="Terpene synthase N-terminal" evidence="5">
    <location>
        <begin position="131"/>
        <end position="234"/>
    </location>
</feature>
<dbReference type="Gene3D" id="1.10.600.10">
    <property type="entry name" value="Farnesyl Diphosphate Synthase"/>
    <property type="match status" value="2"/>
</dbReference>
<gene>
    <name evidence="6" type="ORF">SASPL_115414</name>
</gene>
<evidence type="ECO:0000256" key="2">
    <source>
        <dbReference type="ARBA" id="ARBA00022946"/>
    </source>
</evidence>
<dbReference type="SUPFAM" id="SSF48576">
    <property type="entry name" value="Terpenoid synthases"/>
    <property type="match status" value="1"/>
</dbReference>
<dbReference type="Pfam" id="PF01397">
    <property type="entry name" value="Terpene_synth"/>
    <property type="match status" value="1"/>
</dbReference>
<evidence type="ECO:0000313" key="7">
    <source>
        <dbReference type="Proteomes" id="UP000298416"/>
    </source>
</evidence>
<dbReference type="SUPFAM" id="SSF48239">
    <property type="entry name" value="Terpenoid cyclases/Protein prenyltransferases"/>
    <property type="match status" value="1"/>
</dbReference>